<keyword evidence="1" id="KW-1133">Transmembrane helix</keyword>
<keyword evidence="1" id="KW-0472">Membrane</keyword>
<accession>A0A2P2PF09</accession>
<name>A0A2P2PF09_RHIMU</name>
<keyword evidence="1" id="KW-0812">Transmembrane</keyword>
<dbReference type="AlphaFoldDB" id="A0A2P2PF09"/>
<organism evidence="2">
    <name type="scientific">Rhizophora mucronata</name>
    <name type="common">Asiatic mangrove</name>
    <dbReference type="NCBI Taxonomy" id="61149"/>
    <lineage>
        <taxon>Eukaryota</taxon>
        <taxon>Viridiplantae</taxon>
        <taxon>Streptophyta</taxon>
        <taxon>Embryophyta</taxon>
        <taxon>Tracheophyta</taxon>
        <taxon>Spermatophyta</taxon>
        <taxon>Magnoliopsida</taxon>
        <taxon>eudicotyledons</taxon>
        <taxon>Gunneridae</taxon>
        <taxon>Pentapetalae</taxon>
        <taxon>rosids</taxon>
        <taxon>fabids</taxon>
        <taxon>Malpighiales</taxon>
        <taxon>Rhizophoraceae</taxon>
        <taxon>Rhizophora</taxon>
    </lineage>
</organism>
<feature type="transmembrane region" description="Helical" evidence="1">
    <location>
        <begin position="7"/>
        <end position="31"/>
    </location>
</feature>
<proteinExistence type="predicted"/>
<dbReference type="EMBL" id="GGEC01072775">
    <property type="protein sequence ID" value="MBX53259.1"/>
    <property type="molecule type" value="Transcribed_RNA"/>
</dbReference>
<protein>
    <submittedName>
        <fullName evidence="2">Uncharacterized protein</fullName>
    </submittedName>
</protein>
<reference evidence="2" key="1">
    <citation type="submission" date="2018-02" db="EMBL/GenBank/DDBJ databases">
        <title>Rhizophora mucronata_Transcriptome.</title>
        <authorList>
            <person name="Meera S.P."/>
            <person name="Sreeshan A."/>
            <person name="Augustine A."/>
        </authorList>
    </citation>
    <scope>NUCLEOTIDE SEQUENCE</scope>
    <source>
        <tissue evidence="2">Leaf</tissue>
    </source>
</reference>
<evidence type="ECO:0000256" key="1">
    <source>
        <dbReference type="SAM" id="Phobius"/>
    </source>
</evidence>
<sequence length="55" mass="6394">MTRLFTCFFLCMSELICLNLILLLGLVNFSFVKIGFLGVRFQCLNFVQLQIFVLL</sequence>
<evidence type="ECO:0000313" key="2">
    <source>
        <dbReference type="EMBL" id="MBX53259.1"/>
    </source>
</evidence>